<dbReference type="InterPro" id="IPR011042">
    <property type="entry name" value="6-blade_b-propeller_TolB-like"/>
</dbReference>
<proteinExistence type="inferred from homology"/>
<comment type="similarity">
    <text evidence="1">Belongs to the TolB family.</text>
</comment>
<reference evidence="2 3" key="1">
    <citation type="submission" date="2021-03" db="EMBL/GenBank/DDBJ databases">
        <title>Genomic Encyclopedia of Type Strains, Phase IV (KMG-IV): sequencing the most valuable type-strain genomes for metagenomic binning, comparative biology and taxonomic classification.</title>
        <authorList>
            <person name="Goeker M."/>
        </authorList>
    </citation>
    <scope>NUCLEOTIDE SEQUENCE [LARGE SCALE GENOMIC DNA]</scope>
    <source>
        <strain evidence="2 3">DSM 26675</strain>
    </source>
</reference>
<dbReference type="InterPro" id="IPR011659">
    <property type="entry name" value="WD40"/>
</dbReference>
<evidence type="ECO:0000256" key="1">
    <source>
        <dbReference type="ARBA" id="ARBA00009820"/>
    </source>
</evidence>
<dbReference type="EMBL" id="JAGIKZ010000001">
    <property type="protein sequence ID" value="MBP2239672.1"/>
    <property type="molecule type" value="Genomic_DNA"/>
</dbReference>
<gene>
    <name evidence="2" type="ORF">J2Z40_000225</name>
</gene>
<dbReference type="Proteomes" id="UP001519293">
    <property type="component" value="Unassembled WGS sequence"/>
</dbReference>
<keyword evidence="3" id="KW-1185">Reference proteome</keyword>
<sequence length="417" mass="47535">MRKYLYLLIILLLIMPHIVFGGEIRENTMKAAFIRDGQLWIKIDGHEQIITKDQTVYRQSPKWSPDGKWIVYQKEVKSKNNVTENPQLEIWVYSLETKEHKKIVDDGMNPKWSPTENLIAFQSNRILQISNLNEVRTAALGVDDYEWTPDGNGFIASSSATVRPDGWTNPIIYNVALNNDFEKIDPSSNVKQLFVIPKELSNGKATIISINATDFAFSPNQKWLSFIVSPTASWSMDSDMVCVLSLDGKDFSVLDETILHIDVPKWAPNKNLLGYIAGGGRIVAGFKNKKLIITELPVYNSIKLTPDKFADMWFTWIDNQTIVASRVPESEWSNDQKLRPEPSLYSININELKQEKITSPEIGIGDYKPSFIPETNTIIWLRSTLTSTNGDLWISDKKGNNAKVWIKNVEEYSIYPK</sequence>
<evidence type="ECO:0000313" key="3">
    <source>
        <dbReference type="Proteomes" id="UP001519293"/>
    </source>
</evidence>
<dbReference type="PANTHER" id="PTHR36842:SF1">
    <property type="entry name" value="PROTEIN TOLB"/>
    <property type="match status" value="1"/>
</dbReference>
<evidence type="ECO:0000313" key="2">
    <source>
        <dbReference type="EMBL" id="MBP2239672.1"/>
    </source>
</evidence>
<name>A0ABS4RCT7_9BACI</name>
<accession>A0ABS4RCT7</accession>
<dbReference type="SUPFAM" id="SSF82171">
    <property type="entry name" value="DPP6 N-terminal domain-like"/>
    <property type="match status" value="1"/>
</dbReference>
<comment type="caution">
    <text evidence="2">The sequence shown here is derived from an EMBL/GenBank/DDBJ whole genome shotgun (WGS) entry which is preliminary data.</text>
</comment>
<organism evidence="2 3">
    <name type="scientific">Cytobacillus eiseniae</name>
    <dbReference type="NCBI Taxonomy" id="762947"/>
    <lineage>
        <taxon>Bacteria</taxon>
        <taxon>Bacillati</taxon>
        <taxon>Bacillota</taxon>
        <taxon>Bacilli</taxon>
        <taxon>Bacillales</taxon>
        <taxon>Bacillaceae</taxon>
        <taxon>Cytobacillus</taxon>
    </lineage>
</organism>
<dbReference type="PANTHER" id="PTHR36842">
    <property type="entry name" value="PROTEIN TOLB HOMOLOG"/>
    <property type="match status" value="1"/>
</dbReference>
<dbReference type="RefSeq" id="WP_066394585.1">
    <property type="nucleotide sequence ID" value="NZ_JAGIKZ010000001.1"/>
</dbReference>
<dbReference type="Gene3D" id="2.120.10.30">
    <property type="entry name" value="TolB, C-terminal domain"/>
    <property type="match status" value="2"/>
</dbReference>
<dbReference type="Pfam" id="PF07676">
    <property type="entry name" value="PD40"/>
    <property type="match status" value="1"/>
</dbReference>
<protein>
    <submittedName>
        <fullName evidence="2">Tol biopolymer transport system component</fullName>
    </submittedName>
</protein>